<feature type="domain" description="PAS" evidence="7">
    <location>
        <begin position="38"/>
        <end position="83"/>
    </location>
</feature>
<proteinExistence type="predicted"/>
<reference evidence="9 10" key="1">
    <citation type="journal article" date="2019" name="Emerg. Microbes Infect.">
        <title>Comprehensive subspecies identification of 175 nontuberculous mycobacteria species based on 7547 genomic profiles.</title>
        <authorList>
            <person name="Matsumoto Y."/>
            <person name="Kinjo T."/>
            <person name="Motooka D."/>
            <person name="Nabeya D."/>
            <person name="Jung N."/>
            <person name="Uechi K."/>
            <person name="Horii T."/>
            <person name="Iida T."/>
            <person name="Fujita J."/>
            <person name="Nakamura S."/>
        </authorList>
    </citation>
    <scope>NUCLEOTIDE SEQUENCE [LARGE SCALE GENOMIC DNA]</scope>
    <source>
        <strain evidence="9 10">JCM 18113</strain>
    </source>
</reference>
<dbReference type="InterPro" id="IPR052162">
    <property type="entry name" value="Sensor_kinase/Photoreceptor"/>
</dbReference>
<keyword evidence="4" id="KW-0808">Transferase</keyword>
<dbReference type="Pfam" id="PF08447">
    <property type="entry name" value="PAS_3"/>
    <property type="match status" value="1"/>
</dbReference>
<dbReference type="InterPro" id="IPR036388">
    <property type="entry name" value="WH-like_DNA-bd_sf"/>
</dbReference>
<dbReference type="InterPro" id="IPR013655">
    <property type="entry name" value="PAS_fold_3"/>
</dbReference>
<evidence type="ECO:0000256" key="3">
    <source>
        <dbReference type="ARBA" id="ARBA00022553"/>
    </source>
</evidence>
<dbReference type="EC" id="2.7.13.3" evidence="2"/>
<organism evidence="9 10">
    <name type="scientific">Mycobacterium mantenii</name>
    <dbReference type="NCBI Taxonomy" id="560555"/>
    <lineage>
        <taxon>Bacteria</taxon>
        <taxon>Bacillati</taxon>
        <taxon>Actinomycetota</taxon>
        <taxon>Actinomycetes</taxon>
        <taxon>Mycobacteriales</taxon>
        <taxon>Mycobacteriaceae</taxon>
        <taxon>Mycobacterium</taxon>
        <taxon>Mycobacterium avium complex (MAC)</taxon>
    </lineage>
</organism>
<dbReference type="PANTHER" id="PTHR43304:SF1">
    <property type="entry name" value="PAC DOMAIN-CONTAINING PROTEIN"/>
    <property type="match status" value="1"/>
</dbReference>
<evidence type="ECO:0000256" key="2">
    <source>
        <dbReference type="ARBA" id="ARBA00012438"/>
    </source>
</evidence>
<dbReference type="EMBL" id="AP022590">
    <property type="protein sequence ID" value="BBY41428.1"/>
    <property type="molecule type" value="Genomic_DNA"/>
</dbReference>
<dbReference type="Pfam" id="PF03861">
    <property type="entry name" value="ANTAR"/>
    <property type="match status" value="1"/>
</dbReference>
<dbReference type="SMART" id="SM01012">
    <property type="entry name" value="ANTAR"/>
    <property type="match status" value="1"/>
</dbReference>
<dbReference type="Gene3D" id="3.30.450.20">
    <property type="entry name" value="PAS domain"/>
    <property type="match status" value="1"/>
</dbReference>
<dbReference type="RefSeq" id="WP_083093089.1">
    <property type="nucleotide sequence ID" value="NZ_AP022590.1"/>
</dbReference>
<dbReference type="InterPro" id="IPR035965">
    <property type="entry name" value="PAS-like_dom_sf"/>
</dbReference>
<evidence type="ECO:0000313" key="10">
    <source>
        <dbReference type="Proteomes" id="UP000465812"/>
    </source>
</evidence>
<evidence type="ECO:0000259" key="8">
    <source>
        <dbReference type="PROSITE" id="PS50921"/>
    </source>
</evidence>
<keyword evidence="3" id="KW-0597">Phosphoprotein</keyword>
<evidence type="ECO:0000256" key="6">
    <source>
        <dbReference type="SAM" id="MobiDB-lite"/>
    </source>
</evidence>
<evidence type="ECO:0000259" key="7">
    <source>
        <dbReference type="PROSITE" id="PS50112"/>
    </source>
</evidence>
<protein>
    <recommendedName>
        <fullName evidence="2">histidine kinase</fullName>
        <ecNumber evidence="2">2.7.13.3</ecNumber>
    </recommendedName>
</protein>
<dbReference type="SUPFAM" id="SSF52172">
    <property type="entry name" value="CheY-like"/>
    <property type="match status" value="1"/>
</dbReference>
<dbReference type="InterPro" id="IPR000014">
    <property type="entry name" value="PAS"/>
</dbReference>
<evidence type="ECO:0000256" key="4">
    <source>
        <dbReference type="ARBA" id="ARBA00022679"/>
    </source>
</evidence>
<comment type="catalytic activity">
    <reaction evidence="1">
        <text>ATP + protein L-histidine = ADP + protein N-phospho-L-histidine.</text>
        <dbReference type="EC" id="2.7.13.3"/>
    </reaction>
</comment>
<dbReference type="Gene3D" id="1.10.10.10">
    <property type="entry name" value="Winged helix-like DNA-binding domain superfamily/Winged helix DNA-binding domain"/>
    <property type="match status" value="1"/>
</dbReference>
<dbReference type="PROSITE" id="PS50921">
    <property type="entry name" value="ANTAR"/>
    <property type="match status" value="1"/>
</dbReference>
<evidence type="ECO:0000256" key="1">
    <source>
        <dbReference type="ARBA" id="ARBA00000085"/>
    </source>
</evidence>
<dbReference type="SUPFAM" id="SSF55785">
    <property type="entry name" value="PYP-like sensor domain (PAS domain)"/>
    <property type="match status" value="1"/>
</dbReference>
<name>A0ABN6AHQ5_MYCNT</name>
<dbReference type="InterPro" id="IPR005561">
    <property type="entry name" value="ANTAR"/>
</dbReference>
<gene>
    <name evidence="9" type="ORF">MMAN_55620</name>
</gene>
<dbReference type="PANTHER" id="PTHR43304">
    <property type="entry name" value="PHYTOCHROME-LIKE PROTEIN CPH1"/>
    <property type="match status" value="1"/>
</dbReference>
<dbReference type="NCBIfam" id="TIGR00229">
    <property type="entry name" value="sensory_box"/>
    <property type="match status" value="1"/>
</dbReference>
<feature type="compositionally biased region" description="Basic and acidic residues" evidence="6">
    <location>
        <begin position="238"/>
        <end position="248"/>
    </location>
</feature>
<feature type="domain" description="ANTAR" evidence="8">
    <location>
        <begin position="132"/>
        <end position="193"/>
    </location>
</feature>
<keyword evidence="5" id="KW-0418">Kinase</keyword>
<dbReference type="PROSITE" id="PS50112">
    <property type="entry name" value="PAS"/>
    <property type="match status" value="1"/>
</dbReference>
<feature type="region of interest" description="Disordered" evidence="6">
    <location>
        <begin position="238"/>
        <end position="262"/>
    </location>
</feature>
<sequence length="262" mass="29610">MKWELDGQTANVEQALAGGAAQPAGWFRFYFTDQHWEWSEQVQRMHGYEPGSITPTTELVLSHKHPDDRGHVAATIEQIVDTRQAFSTRHRIIDTRGNVRHVMVVGDQIFDDDGDVIGTHGFYIDVSPPHEQAQQDAMSVKLAEISENRAGIEQAKGMLMLIYGISDRAAFDLLRWLSQEANIKLRPLAEQIAEDFRRVRLANESQSEFDHLMLTAHQRVQPSRQTSNARLETAERFVRQSDSLKSDGSRNGQSAGADRLDC</sequence>
<keyword evidence="10" id="KW-1185">Reference proteome</keyword>
<evidence type="ECO:0000256" key="5">
    <source>
        <dbReference type="ARBA" id="ARBA00022777"/>
    </source>
</evidence>
<dbReference type="InterPro" id="IPR011006">
    <property type="entry name" value="CheY-like_superfamily"/>
</dbReference>
<accession>A0ABN6AHQ5</accession>
<dbReference type="Proteomes" id="UP000465812">
    <property type="component" value="Chromosome"/>
</dbReference>
<evidence type="ECO:0000313" key="9">
    <source>
        <dbReference type="EMBL" id="BBY41428.1"/>
    </source>
</evidence>